<dbReference type="OrthoDB" id="494834at2"/>
<dbReference type="Proteomes" id="UP000276103">
    <property type="component" value="Unassembled WGS sequence"/>
</dbReference>
<keyword evidence="1" id="KW-0472">Membrane</keyword>
<dbReference type="RefSeq" id="WP_127055505.1">
    <property type="nucleotide sequence ID" value="NZ_RSCM01000013.1"/>
</dbReference>
<comment type="caution">
    <text evidence="2">The sequence shown here is derived from an EMBL/GenBank/DDBJ whole genome shotgun (WGS) entry which is preliminary data.</text>
</comment>
<dbReference type="AlphaFoldDB" id="A0A433UL30"/>
<keyword evidence="3" id="KW-1185">Reference proteome</keyword>
<protein>
    <submittedName>
        <fullName evidence="2">Uncharacterized protein</fullName>
    </submittedName>
</protein>
<dbReference type="EMBL" id="RSCM01000013">
    <property type="protein sequence ID" value="RUS94514.1"/>
    <property type="molecule type" value="Genomic_DNA"/>
</dbReference>
<evidence type="ECO:0000313" key="2">
    <source>
        <dbReference type="EMBL" id="RUS94514.1"/>
    </source>
</evidence>
<keyword evidence="1" id="KW-1133">Transmembrane helix</keyword>
<sequence>MLNHTKSKVPKREALQFLSSGQSVSNPIAIVAIISLIFSSLSFLLQTLNYGATSTLARKEPPSLVQIADGNTINVKALEPDDRSAEVIKKFVVDTLVKMFNWDGLIKSTKNGEIITQQDNGTNIKVTKGTARVTTKAWEAAFALSEEQDFRASFLKRLAELTPPSVFQGGLQSSLVPRYVSEPRKIGKGKWQVDVIATLVTFSKNDNAGNGIAFNKTVTVQVIQTPQKPPETTEIAQKIYSVRRSGLEIIEITDLNLVKN</sequence>
<accession>A0A433UL30</accession>
<name>A0A433UL30_ANAVA</name>
<keyword evidence="1" id="KW-0812">Transmembrane</keyword>
<organism evidence="2 3">
    <name type="scientific">Trichormus variabilis SAG 1403-4b</name>
    <dbReference type="NCBI Taxonomy" id="447716"/>
    <lineage>
        <taxon>Bacteria</taxon>
        <taxon>Bacillati</taxon>
        <taxon>Cyanobacteriota</taxon>
        <taxon>Cyanophyceae</taxon>
        <taxon>Nostocales</taxon>
        <taxon>Nostocaceae</taxon>
        <taxon>Trichormus</taxon>
    </lineage>
</organism>
<evidence type="ECO:0000313" key="3">
    <source>
        <dbReference type="Proteomes" id="UP000276103"/>
    </source>
</evidence>
<reference evidence="2 3" key="1">
    <citation type="journal article" date="2019" name="Genome Biol. Evol.">
        <title>Day and night: Metabolic profiles and evolutionary relationships of six axenic non-marine cyanobacteria.</title>
        <authorList>
            <person name="Will S.E."/>
            <person name="Henke P."/>
            <person name="Boedeker C."/>
            <person name="Huang S."/>
            <person name="Brinkmann H."/>
            <person name="Rohde M."/>
            <person name="Jarek M."/>
            <person name="Friedl T."/>
            <person name="Seufert S."/>
            <person name="Schumacher M."/>
            <person name="Overmann J."/>
            <person name="Neumann-Schaal M."/>
            <person name="Petersen J."/>
        </authorList>
    </citation>
    <scope>NUCLEOTIDE SEQUENCE [LARGE SCALE GENOMIC DNA]</scope>
    <source>
        <strain evidence="2 3">SAG 1403-4b</strain>
    </source>
</reference>
<gene>
    <name evidence="2" type="ORF">DSM107003_36430</name>
</gene>
<evidence type="ECO:0000256" key="1">
    <source>
        <dbReference type="SAM" id="Phobius"/>
    </source>
</evidence>
<feature type="transmembrane region" description="Helical" evidence="1">
    <location>
        <begin position="28"/>
        <end position="48"/>
    </location>
</feature>
<proteinExistence type="predicted"/>